<accession>A0A2A4B8A4</accession>
<gene>
    <name evidence="2" type="ORF">COC42_06830</name>
</gene>
<keyword evidence="3" id="KW-1185">Reference proteome</keyword>
<keyword evidence="1" id="KW-0812">Transmembrane</keyword>
<organism evidence="2 3">
    <name type="scientific">Sphingomonas spermidinifaciens</name>
    <dbReference type="NCBI Taxonomy" id="1141889"/>
    <lineage>
        <taxon>Bacteria</taxon>
        <taxon>Pseudomonadati</taxon>
        <taxon>Pseudomonadota</taxon>
        <taxon>Alphaproteobacteria</taxon>
        <taxon>Sphingomonadales</taxon>
        <taxon>Sphingomonadaceae</taxon>
        <taxon>Sphingomonas</taxon>
    </lineage>
</organism>
<dbReference type="Proteomes" id="UP000218366">
    <property type="component" value="Unassembled WGS sequence"/>
</dbReference>
<feature type="transmembrane region" description="Helical" evidence="1">
    <location>
        <begin position="12"/>
        <end position="33"/>
    </location>
</feature>
<comment type="caution">
    <text evidence="2">The sequence shown here is derived from an EMBL/GenBank/DDBJ whole genome shotgun (WGS) entry which is preliminary data.</text>
</comment>
<feature type="transmembrane region" description="Helical" evidence="1">
    <location>
        <begin position="45"/>
        <end position="71"/>
    </location>
</feature>
<evidence type="ECO:0000313" key="3">
    <source>
        <dbReference type="Proteomes" id="UP000218366"/>
    </source>
</evidence>
<evidence type="ECO:0000256" key="1">
    <source>
        <dbReference type="SAM" id="Phobius"/>
    </source>
</evidence>
<sequence length="78" mass="8209">MKKAAIVGTMVAYWVATAIIAIIAIGAPCGLAPDERCDLEGPSMFGRLLLIGPIGVLAASAVAFTLLTFLFRRMTKGR</sequence>
<reference evidence="2 3" key="1">
    <citation type="submission" date="2017-09" db="EMBL/GenBank/DDBJ databases">
        <title>Sphingomonas spermidinifaciens 9NM-10, whole genome shotgun sequence.</title>
        <authorList>
            <person name="Feng G."/>
            <person name="Zhu H."/>
        </authorList>
    </citation>
    <scope>NUCLEOTIDE SEQUENCE [LARGE SCALE GENOMIC DNA]</scope>
    <source>
        <strain evidence="2 3">9NM-10</strain>
    </source>
</reference>
<dbReference type="RefSeq" id="WP_096342414.1">
    <property type="nucleotide sequence ID" value="NZ_NWMW01000001.1"/>
</dbReference>
<protein>
    <submittedName>
        <fullName evidence="2">Uncharacterized protein</fullName>
    </submittedName>
</protein>
<dbReference type="EMBL" id="NWMW01000001">
    <property type="protein sequence ID" value="PCD04019.1"/>
    <property type="molecule type" value="Genomic_DNA"/>
</dbReference>
<evidence type="ECO:0000313" key="2">
    <source>
        <dbReference type="EMBL" id="PCD04019.1"/>
    </source>
</evidence>
<keyword evidence="1" id="KW-1133">Transmembrane helix</keyword>
<dbReference type="AlphaFoldDB" id="A0A2A4B8A4"/>
<name>A0A2A4B8A4_9SPHN</name>
<proteinExistence type="predicted"/>
<keyword evidence="1" id="KW-0472">Membrane</keyword>